<dbReference type="EMBL" id="JAIWYP010000003">
    <property type="protein sequence ID" value="KAH3848617.1"/>
    <property type="molecule type" value="Genomic_DNA"/>
</dbReference>
<feature type="compositionally biased region" description="Low complexity" evidence="1">
    <location>
        <begin position="612"/>
        <end position="624"/>
    </location>
</feature>
<feature type="compositionally biased region" description="Basic and acidic residues" evidence="1">
    <location>
        <begin position="286"/>
        <end position="303"/>
    </location>
</feature>
<reference evidence="2" key="1">
    <citation type="journal article" date="2019" name="bioRxiv">
        <title>The Genome of the Zebra Mussel, Dreissena polymorpha: A Resource for Invasive Species Research.</title>
        <authorList>
            <person name="McCartney M.A."/>
            <person name="Auch B."/>
            <person name="Kono T."/>
            <person name="Mallez S."/>
            <person name="Zhang Y."/>
            <person name="Obille A."/>
            <person name="Becker A."/>
            <person name="Abrahante J.E."/>
            <person name="Garbe J."/>
            <person name="Badalamenti J.P."/>
            <person name="Herman A."/>
            <person name="Mangelson H."/>
            <person name="Liachko I."/>
            <person name="Sullivan S."/>
            <person name="Sone E.D."/>
            <person name="Koren S."/>
            <person name="Silverstein K.A.T."/>
            <person name="Beckman K.B."/>
            <person name="Gohl D.M."/>
        </authorList>
    </citation>
    <scope>NUCLEOTIDE SEQUENCE</scope>
    <source>
        <strain evidence="2">Duluth1</strain>
        <tissue evidence="2">Whole animal</tissue>
    </source>
</reference>
<evidence type="ECO:0000313" key="3">
    <source>
        <dbReference type="Proteomes" id="UP000828390"/>
    </source>
</evidence>
<feature type="region of interest" description="Disordered" evidence="1">
    <location>
        <begin position="228"/>
        <end position="262"/>
    </location>
</feature>
<dbReference type="AlphaFoldDB" id="A0A9D4KYR5"/>
<dbReference type="SUPFAM" id="SSF47473">
    <property type="entry name" value="EF-hand"/>
    <property type="match status" value="1"/>
</dbReference>
<evidence type="ECO:0000256" key="1">
    <source>
        <dbReference type="SAM" id="MobiDB-lite"/>
    </source>
</evidence>
<keyword evidence="3" id="KW-1185">Reference proteome</keyword>
<dbReference type="InterPro" id="IPR011992">
    <property type="entry name" value="EF-hand-dom_pair"/>
</dbReference>
<name>A0A9D4KYR5_DREPO</name>
<feature type="region of interest" description="Disordered" evidence="1">
    <location>
        <begin position="573"/>
        <end position="634"/>
    </location>
</feature>
<reference evidence="2" key="2">
    <citation type="submission" date="2020-11" db="EMBL/GenBank/DDBJ databases">
        <authorList>
            <person name="McCartney M.A."/>
            <person name="Auch B."/>
            <person name="Kono T."/>
            <person name="Mallez S."/>
            <person name="Becker A."/>
            <person name="Gohl D.M."/>
            <person name="Silverstein K.A.T."/>
            <person name="Koren S."/>
            <person name="Bechman K.B."/>
            <person name="Herman A."/>
            <person name="Abrahante J.E."/>
            <person name="Garbe J."/>
        </authorList>
    </citation>
    <scope>NUCLEOTIDE SEQUENCE</scope>
    <source>
        <strain evidence="2">Duluth1</strain>
        <tissue evidence="2">Whole animal</tissue>
    </source>
</reference>
<protein>
    <submittedName>
        <fullName evidence="2">Uncharacterized protein</fullName>
    </submittedName>
</protein>
<feature type="compositionally biased region" description="Basic residues" evidence="1">
    <location>
        <begin position="625"/>
        <end position="634"/>
    </location>
</feature>
<accession>A0A9D4KYR5</accession>
<gene>
    <name evidence="2" type="ORF">DPMN_090996</name>
</gene>
<feature type="region of interest" description="Disordered" evidence="1">
    <location>
        <begin position="286"/>
        <end position="306"/>
    </location>
</feature>
<comment type="caution">
    <text evidence="2">The sequence shown here is derived from an EMBL/GenBank/DDBJ whole genome shotgun (WGS) entry which is preliminary data.</text>
</comment>
<dbReference type="Gene3D" id="1.20.920.20">
    <property type="match status" value="1"/>
</dbReference>
<proteinExistence type="predicted"/>
<organism evidence="2 3">
    <name type="scientific">Dreissena polymorpha</name>
    <name type="common">Zebra mussel</name>
    <name type="synonym">Mytilus polymorpha</name>
    <dbReference type="NCBI Taxonomy" id="45954"/>
    <lineage>
        <taxon>Eukaryota</taxon>
        <taxon>Metazoa</taxon>
        <taxon>Spiralia</taxon>
        <taxon>Lophotrochozoa</taxon>
        <taxon>Mollusca</taxon>
        <taxon>Bivalvia</taxon>
        <taxon>Autobranchia</taxon>
        <taxon>Heteroconchia</taxon>
        <taxon>Euheterodonta</taxon>
        <taxon>Imparidentia</taxon>
        <taxon>Neoheterodontei</taxon>
        <taxon>Myida</taxon>
        <taxon>Dreissenoidea</taxon>
        <taxon>Dreissenidae</taxon>
        <taxon>Dreissena</taxon>
    </lineage>
</organism>
<dbReference type="Proteomes" id="UP000828390">
    <property type="component" value="Unassembled WGS sequence"/>
</dbReference>
<evidence type="ECO:0000313" key="2">
    <source>
        <dbReference type="EMBL" id="KAH3848617.1"/>
    </source>
</evidence>
<sequence length="634" mass="75198">MRAGWLAGGLAGWRAGGISLYARKRSEEILFYLKMGELMPTDRGEVLKHVFNQYDRHRRGELSALELQSLHGDIRMGGISYPQVLASMKYVCANPDVCTLEELHDVLQEMDRRYFLVQDLRWEFSLLDREQRDMINEHQAMWMVQAMHGKNFSRRKWAAFLKNRAIPGTLVAFAEIEVLLCNVKSSLDVLQDNEEEERDRQAELERKRLREEEERKERERINRLRDEERHRKEEEKQKHEEEARRKMMDEEGERRRKQQELEEEERRKEEQRLRELEERNREEEERRRREEQEKYKDAEKVVSDTEEEEKSLLEQLRIVREKLKVETDEHKRRQLEEEEQRLLRLLYDLRHKRIRYSLKVAIKERDRYKLQYSINEFKTEKVEDVDMDLEKAERLLREITSRDNLRKAVSRREIEELEKAINVIKKNGLEVQLARELIEANTILTRLRKIQRIRSEILELKQSTVAEIRSYQNPPPVVHTVMTACFLILGHKEKETKDWKTVQALVGKTGKEGLKRRCLECDASKISMESARRAKELLDKHELDEVRDVSAGAATFYVFSVAMVEEVFDLAERGPIPDDDDDPNAPSDPKVKAKGPQRIDPTKMILNRGRQVVTTTSTSTTVVKSRTKTPTRKS</sequence>